<sequence>MNMQNHPVVSREEWIAARKQHLADEKAFTKERDRLSAERRALPWVKIDKDYHFQGPNGELKLTDLFGDHSQLVIYHFMFAKGWDEGCDGCSFLSDHIDGANLHLAHHDVAVVAVSHAPFAEFQAFKRRMGWKFDWLSSEGCDFNYDFGVSARAEDVATGKATYNYEKSDWTEEELPGLSVFYRNESGDIFHTYSTYARGLDLLVGAYNYLDLTPKGRNEEEIMEWVKHHDKYDGQNSSSCCHKKSDHPSAPMWERACSRAFNIAALVGRASSLPHADQESGRSGFFTKSTNACNAAAVCRCLG</sequence>
<dbReference type="OrthoDB" id="574359at2"/>
<name>A0A2U2D1C5_9PSED</name>
<dbReference type="EMBL" id="QFAW01000052">
    <property type="protein sequence ID" value="PWE39725.1"/>
    <property type="molecule type" value="Genomic_DNA"/>
</dbReference>
<accession>A0A2U2D1C5</accession>
<dbReference type="InterPro" id="IPR010296">
    <property type="entry name" value="DUF899_thioredox"/>
</dbReference>
<evidence type="ECO:0000313" key="2">
    <source>
        <dbReference type="Proteomes" id="UP000245056"/>
    </source>
</evidence>
<dbReference type="InterPro" id="IPR036249">
    <property type="entry name" value="Thioredoxin-like_sf"/>
</dbReference>
<dbReference type="SUPFAM" id="SSF52833">
    <property type="entry name" value="Thioredoxin-like"/>
    <property type="match status" value="1"/>
</dbReference>
<reference evidence="1 2" key="1">
    <citation type="submission" date="2018-05" db="EMBL/GenBank/DDBJ databases">
        <title>Genome sequences of two Antarctic strains of Pseudomonas prosekii: insights into adaptation to extreme conditions.</title>
        <authorList>
            <person name="Snopkova K."/>
            <person name="Dufkova K."/>
            <person name="Cejkova D."/>
            <person name="Sedlacek I."/>
            <person name="Smajs D."/>
        </authorList>
    </citation>
    <scope>NUCLEOTIDE SEQUENCE [LARGE SCALE GENOMIC DNA]</scope>
    <source>
        <strain evidence="1 2">P2673</strain>
    </source>
</reference>
<dbReference type="Pfam" id="PF05988">
    <property type="entry name" value="DUF899"/>
    <property type="match status" value="1"/>
</dbReference>
<gene>
    <name evidence="1" type="ORF">C9I49_25495</name>
</gene>
<comment type="caution">
    <text evidence="1">The sequence shown here is derived from an EMBL/GenBank/DDBJ whole genome shotgun (WGS) entry which is preliminary data.</text>
</comment>
<protein>
    <submittedName>
        <fullName evidence="1">DUF899 domain-containing protein</fullName>
    </submittedName>
</protein>
<organism evidence="1 2">
    <name type="scientific">Pseudomonas prosekii</name>
    <dbReference type="NCBI Taxonomy" id="1148509"/>
    <lineage>
        <taxon>Bacteria</taxon>
        <taxon>Pseudomonadati</taxon>
        <taxon>Pseudomonadota</taxon>
        <taxon>Gammaproteobacteria</taxon>
        <taxon>Pseudomonadales</taxon>
        <taxon>Pseudomonadaceae</taxon>
        <taxon>Pseudomonas</taxon>
    </lineage>
</organism>
<dbReference type="AlphaFoldDB" id="A0A2U2D1C5"/>
<evidence type="ECO:0000313" key="1">
    <source>
        <dbReference type="EMBL" id="PWE39725.1"/>
    </source>
</evidence>
<dbReference type="Proteomes" id="UP000245056">
    <property type="component" value="Unassembled WGS sequence"/>
</dbReference>
<proteinExistence type="predicted"/>